<proteinExistence type="predicted"/>
<reference evidence="3" key="1">
    <citation type="submission" date="2013-08" db="EMBL/GenBank/DDBJ databases">
        <authorList>
            <person name="Mendez C."/>
            <person name="Richter M."/>
            <person name="Ferrer M."/>
            <person name="Sanchez J."/>
        </authorList>
    </citation>
    <scope>NUCLEOTIDE SEQUENCE</scope>
</reference>
<feature type="non-terminal residue" evidence="3">
    <location>
        <position position="1"/>
    </location>
</feature>
<evidence type="ECO:0000259" key="2">
    <source>
        <dbReference type="Pfam" id="PF13808"/>
    </source>
</evidence>
<protein>
    <submittedName>
        <fullName evidence="3">Transposase tnpA</fullName>
    </submittedName>
</protein>
<dbReference type="Pfam" id="PF13808">
    <property type="entry name" value="DDE_Tnp_1_assoc"/>
    <property type="match status" value="1"/>
</dbReference>
<evidence type="ECO:0000256" key="1">
    <source>
        <dbReference type="SAM" id="MobiDB-lite"/>
    </source>
</evidence>
<evidence type="ECO:0000313" key="3">
    <source>
        <dbReference type="EMBL" id="EQD62257.1"/>
    </source>
</evidence>
<name>T1AXM7_9ZZZZ</name>
<dbReference type="EMBL" id="AUZY01004678">
    <property type="protein sequence ID" value="EQD62257.1"/>
    <property type="molecule type" value="Genomic_DNA"/>
</dbReference>
<organism evidence="3">
    <name type="scientific">mine drainage metagenome</name>
    <dbReference type="NCBI Taxonomy" id="410659"/>
    <lineage>
        <taxon>unclassified sequences</taxon>
        <taxon>metagenomes</taxon>
        <taxon>ecological metagenomes</taxon>
    </lineage>
</organism>
<dbReference type="AlphaFoldDB" id="T1AXM7"/>
<feature type="region of interest" description="Disordered" evidence="1">
    <location>
        <begin position="110"/>
        <end position="132"/>
    </location>
</feature>
<comment type="caution">
    <text evidence="3">The sequence shown here is derived from an EMBL/GenBank/DDBJ whole genome shotgun (WGS) entry which is preliminary data.</text>
</comment>
<feature type="domain" description="H repeat-associated protein N-terminal" evidence="2">
    <location>
        <begin position="14"/>
        <end position="107"/>
    </location>
</feature>
<sequence length="132" mass="14405">QIDFNTADLSSLIERLETITDPRDPRGVRHDFASTLVLIACATLAGNKSLVALSEWCDSSSQEVLVRLGARISPSSGQRIPPSYATIRRAGMAVDAEEFDLIVNTWAAEQADRRSQTPVRSDAVDSDIEDES</sequence>
<accession>T1AXM7</accession>
<reference evidence="3" key="2">
    <citation type="journal article" date="2014" name="ISME J.">
        <title>Microbial stratification in low pH oxic and suboxic macroscopic growths along an acid mine drainage.</title>
        <authorList>
            <person name="Mendez-Garcia C."/>
            <person name="Mesa V."/>
            <person name="Sprenger R.R."/>
            <person name="Richter M."/>
            <person name="Diez M.S."/>
            <person name="Solano J."/>
            <person name="Bargiela R."/>
            <person name="Golyshina O.V."/>
            <person name="Manteca A."/>
            <person name="Ramos J.L."/>
            <person name="Gallego J.R."/>
            <person name="Llorente I."/>
            <person name="Martins Dos Santos V.A."/>
            <person name="Jensen O.N."/>
            <person name="Pelaez A.I."/>
            <person name="Sanchez J."/>
            <person name="Ferrer M."/>
        </authorList>
    </citation>
    <scope>NUCLEOTIDE SEQUENCE</scope>
</reference>
<feature type="non-terminal residue" evidence="3">
    <location>
        <position position="132"/>
    </location>
</feature>
<gene>
    <name evidence="3" type="ORF">B1B_07345</name>
</gene>
<dbReference type="InterPro" id="IPR032806">
    <property type="entry name" value="YbfD_N"/>
</dbReference>